<reference evidence="3 4" key="1">
    <citation type="journal article" date="2016" name="Sci. Rep.">
        <title>Evaluation of genetic diversity among strains of the human gut commensal Bifidobacterium adolescentis.</title>
        <authorList>
            <person name="Duranti S."/>
            <person name="Milani C."/>
            <person name="Lugli G.A."/>
            <person name="Mancabelli L."/>
            <person name="Turroni F."/>
            <person name="Ferrario C."/>
            <person name="Mangifesta M."/>
            <person name="Viappiani A."/>
            <person name="Sanchez B."/>
            <person name="Margolles A."/>
            <person name="van Sinderen D."/>
            <person name="Ventura M."/>
        </authorList>
    </citation>
    <scope>NUCLEOTIDE SEQUENCE [LARGE SCALE GENOMIC DNA]</scope>
    <source>
        <strain evidence="3 4">AL46-7</strain>
    </source>
</reference>
<feature type="binding site" evidence="1">
    <location>
        <position position="76"/>
    </location>
    <ligand>
        <name>Zn(2+)</name>
        <dbReference type="ChEBI" id="CHEBI:29105"/>
        <label>2</label>
    </ligand>
</feature>
<keyword evidence="1" id="KW-0479">Metal-binding</keyword>
<proteinExistence type="predicted"/>
<keyword evidence="2" id="KW-0732">Signal</keyword>
<dbReference type="GO" id="GO:0046872">
    <property type="term" value="F:metal ion binding"/>
    <property type="evidence" value="ECO:0007669"/>
    <property type="project" value="UniProtKB-KW"/>
</dbReference>
<comment type="cofactor">
    <cofactor evidence="1">
        <name>Mg(2+)</name>
        <dbReference type="ChEBI" id="CHEBI:18420"/>
    </cofactor>
    <text evidence="1">Binds 1 Mg(2+) ion.</text>
</comment>
<dbReference type="Gene3D" id="3.40.720.10">
    <property type="entry name" value="Alkaline Phosphatase, subunit A"/>
    <property type="match status" value="1"/>
</dbReference>
<dbReference type="Proteomes" id="UP000193208">
    <property type="component" value="Unassembled WGS sequence"/>
</dbReference>
<feature type="chain" id="PRO_5012304346" evidence="2">
    <location>
        <begin position="36"/>
        <end position="126"/>
    </location>
</feature>
<dbReference type="InterPro" id="IPR001952">
    <property type="entry name" value="Alkaline_phosphatase"/>
</dbReference>
<dbReference type="InterPro" id="IPR017850">
    <property type="entry name" value="Alkaline_phosphatase_core_sf"/>
</dbReference>
<feature type="signal peptide" evidence="2">
    <location>
        <begin position="1"/>
        <end position="35"/>
    </location>
</feature>
<feature type="non-terminal residue" evidence="3">
    <location>
        <position position="126"/>
    </location>
</feature>
<name>A0A1X2ZSK9_BIFAD</name>
<dbReference type="AlphaFoldDB" id="A0A1X2ZSK9"/>
<organism evidence="3 4">
    <name type="scientific">Bifidobacterium adolescentis</name>
    <dbReference type="NCBI Taxonomy" id="1680"/>
    <lineage>
        <taxon>Bacteria</taxon>
        <taxon>Bacillati</taxon>
        <taxon>Actinomycetota</taxon>
        <taxon>Actinomycetes</taxon>
        <taxon>Bifidobacteriales</taxon>
        <taxon>Bifidobacteriaceae</taxon>
        <taxon>Bifidobacterium</taxon>
    </lineage>
</organism>
<protein>
    <submittedName>
        <fullName evidence="3">Alkaline phosphatase</fullName>
    </submittedName>
</protein>
<dbReference type="EMBL" id="LNKI01000009">
    <property type="protein sequence ID" value="OSG97362.1"/>
    <property type="molecule type" value="Genomic_DNA"/>
</dbReference>
<gene>
    <name evidence="3" type="ORF">AL0467_1745</name>
</gene>
<dbReference type="InterPro" id="IPR006311">
    <property type="entry name" value="TAT_signal"/>
</dbReference>
<evidence type="ECO:0000256" key="2">
    <source>
        <dbReference type="SAM" id="SignalP"/>
    </source>
</evidence>
<evidence type="ECO:0000256" key="1">
    <source>
        <dbReference type="PIRSR" id="PIRSR601952-2"/>
    </source>
</evidence>
<comment type="caution">
    <text evidence="3">The sequence shown here is derived from an EMBL/GenBank/DDBJ whole genome shotgun (WGS) entry which is preliminary data.</text>
</comment>
<sequence length="126" mass="12741">MEERRNMSKHKALKGAIAAVASVATLGALAAPALAADTTYSPNGKSVAELAQHGGAQRIAAIGNKKAKNVVLFIGDGMGDSEITVARDYLKGANGHFDGLDAVGQPSALGDVQAGTGQYTTFSVGN</sequence>
<feature type="binding site" evidence="1">
    <location>
        <position position="76"/>
    </location>
    <ligand>
        <name>Mg(2+)</name>
        <dbReference type="ChEBI" id="CHEBI:18420"/>
    </ligand>
</feature>
<keyword evidence="1" id="KW-0862">Zinc</keyword>
<comment type="cofactor">
    <cofactor evidence="1">
        <name>Zn(2+)</name>
        <dbReference type="ChEBI" id="CHEBI:29105"/>
    </cofactor>
    <text evidence="1">Binds 2 Zn(2+) ions.</text>
</comment>
<dbReference type="PROSITE" id="PS51318">
    <property type="entry name" value="TAT"/>
    <property type="match status" value="1"/>
</dbReference>
<dbReference type="GO" id="GO:0016791">
    <property type="term" value="F:phosphatase activity"/>
    <property type="evidence" value="ECO:0007669"/>
    <property type="project" value="InterPro"/>
</dbReference>
<evidence type="ECO:0000313" key="3">
    <source>
        <dbReference type="EMBL" id="OSG97362.1"/>
    </source>
</evidence>
<evidence type="ECO:0000313" key="4">
    <source>
        <dbReference type="Proteomes" id="UP000193208"/>
    </source>
</evidence>
<accession>A0A1X2ZSK9</accession>
<dbReference type="Pfam" id="PF00245">
    <property type="entry name" value="Alk_phosphatase"/>
    <property type="match status" value="1"/>
</dbReference>
<dbReference type="SUPFAM" id="SSF53649">
    <property type="entry name" value="Alkaline phosphatase-like"/>
    <property type="match status" value="1"/>
</dbReference>
<keyword evidence="1" id="KW-0460">Magnesium</keyword>